<comment type="caution">
    <text evidence="2">The sequence shown here is derived from an EMBL/GenBank/DDBJ whole genome shotgun (WGS) entry which is preliminary data.</text>
</comment>
<accession>A0ABT3XYR6</accession>
<dbReference type="SUPFAM" id="SSF55729">
    <property type="entry name" value="Acyl-CoA N-acyltransferases (Nat)"/>
    <property type="match status" value="1"/>
</dbReference>
<dbReference type="Proteomes" id="UP001070176">
    <property type="component" value="Unassembled WGS sequence"/>
</dbReference>
<dbReference type="Pfam" id="PF13673">
    <property type="entry name" value="Acetyltransf_10"/>
    <property type="match status" value="1"/>
</dbReference>
<dbReference type="PROSITE" id="PS51186">
    <property type="entry name" value="GNAT"/>
    <property type="match status" value="1"/>
</dbReference>
<gene>
    <name evidence="2" type="ORF">OEA66_01325</name>
</gene>
<dbReference type="Gene3D" id="3.40.630.30">
    <property type="match status" value="1"/>
</dbReference>
<name>A0ABT3XYR6_9FLAO</name>
<keyword evidence="3" id="KW-1185">Reference proteome</keyword>
<evidence type="ECO:0000313" key="2">
    <source>
        <dbReference type="EMBL" id="MCX8530987.1"/>
    </source>
</evidence>
<protein>
    <submittedName>
        <fullName evidence="2">GNAT family N-acetyltransferase</fullName>
    </submittedName>
</protein>
<dbReference type="EMBL" id="JAOVZV010000001">
    <property type="protein sequence ID" value="MCX8530987.1"/>
    <property type="molecule type" value="Genomic_DNA"/>
</dbReference>
<dbReference type="RefSeq" id="WP_267279652.1">
    <property type="nucleotide sequence ID" value="NZ_JAOVZV010000001.1"/>
</dbReference>
<organism evidence="2 3">
    <name type="scientific">Chryseobacterium luquanense</name>
    <dbReference type="NCBI Taxonomy" id="2983766"/>
    <lineage>
        <taxon>Bacteria</taxon>
        <taxon>Pseudomonadati</taxon>
        <taxon>Bacteroidota</taxon>
        <taxon>Flavobacteriia</taxon>
        <taxon>Flavobacteriales</taxon>
        <taxon>Weeksellaceae</taxon>
        <taxon>Chryseobacterium group</taxon>
        <taxon>Chryseobacterium</taxon>
    </lineage>
</organism>
<sequence length="156" mass="17988">MTEIIKANSDEDKILTEITKRSKAYWGYSDKQIDEWSDLLTITSEYIQSNEVYKLVINQSAVAYYSYFEIENNSVRLDNLFVSPENIGKGFGKILMNDFILKIKQSKKSGIILDADPNAKKFYESFGFTKIGQIETSIKDRLLPIMEFQLDKIVDS</sequence>
<dbReference type="InterPro" id="IPR000182">
    <property type="entry name" value="GNAT_dom"/>
</dbReference>
<feature type="domain" description="N-acetyltransferase" evidence="1">
    <location>
        <begin position="2"/>
        <end position="151"/>
    </location>
</feature>
<dbReference type="CDD" id="cd04301">
    <property type="entry name" value="NAT_SF"/>
    <property type="match status" value="1"/>
</dbReference>
<proteinExistence type="predicted"/>
<dbReference type="InterPro" id="IPR016181">
    <property type="entry name" value="Acyl_CoA_acyltransferase"/>
</dbReference>
<evidence type="ECO:0000259" key="1">
    <source>
        <dbReference type="PROSITE" id="PS51186"/>
    </source>
</evidence>
<reference evidence="2" key="1">
    <citation type="submission" date="2022-10" db="EMBL/GenBank/DDBJ databases">
        <title>Chryseobacterium sp. nov., a novel bacterial species.</title>
        <authorList>
            <person name="Cao Y."/>
        </authorList>
    </citation>
    <scope>NUCLEOTIDE SEQUENCE</scope>
    <source>
        <strain evidence="2">KC 927</strain>
    </source>
</reference>
<evidence type="ECO:0000313" key="3">
    <source>
        <dbReference type="Proteomes" id="UP001070176"/>
    </source>
</evidence>